<feature type="chain" id="PRO_5025514584" description="Lipoprotein" evidence="1">
    <location>
        <begin position="29"/>
        <end position="116"/>
    </location>
</feature>
<dbReference type="PROSITE" id="PS51257">
    <property type="entry name" value="PROKAR_LIPOPROTEIN"/>
    <property type="match status" value="1"/>
</dbReference>
<evidence type="ECO:0008006" key="4">
    <source>
        <dbReference type="Google" id="ProtNLM"/>
    </source>
</evidence>
<dbReference type="AlphaFoldDB" id="A0A679FIZ9"/>
<name>A0A679FIZ9_9BACL</name>
<organism evidence="2 3">
    <name type="scientific">Geobacillus subterraneus</name>
    <dbReference type="NCBI Taxonomy" id="129338"/>
    <lineage>
        <taxon>Bacteria</taxon>
        <taxon>Bacillati</taxon>
        <taxon>Bacillota</taxon>
        <taxon>Bacilli</taxon>
        <taxon>Bacillales</taxon>
        <taxon>Anoxybacillaceae</taxon>
        <taxon>Geobacillus</taxon>
    </lineage>
</organism>
<keyword evidence="3" id="KW-1185">Reference proteome</keyword>
<sequence length="116" mass="12960">MKKIIVILLLWSITLVFVSCNSSNSSNANHPNLSIIQAAYDSLSVSEKKEINGDWRDANVDERVVTKRNGSLTDPNYDGKEVYVVTFSSKRSNVLGDISVYVSKDKMKVIGKGYRE</sequence>
<feature type="signal peptide" evidence="1">
    <location>
        <begin position="1"/>
        <end position="28"/>
    </location>
</feature>
<keyword evidence="1" id="KW-0732">Signal</keyword>
<reference evidence="3" key="1">
    <citation type="journal article" date="2020" name="Microbiol. Resour. Announc.">
        <title>Complete Genome Sequence of Geobacillus sp. Strain E55-1, Isolated from Mine Geyser in Japan.</title>
        <authorList>
            <person name="Miyazaki K."/>
            <person name="Hase E."/>
            <person name="Tokito N."/>
        </authorList>
    </citation>
    <scope>NUCLEOTIDE SEQUENCE [LARGE SCALE GENOMIC DNA]</scope>
    <source>
        <strain evidence="3">E55-1</strain>
    </source>
</reference>
<evidence type="ECO:0000256" key="1">
    <source>
        <dbReference type="SAM" id="SignalP"/>
    </source>
</evidence>
<gene>
    <name evidence="2" type="ORF">GsuE55_05060</name>
</gene>
<dbReference type="EMBL" id="AP022557">
    <property type="protein sequence ID" value="BBW95673.1"/>
    <property type="molecule type" value="Genomic_DNA"/>
</dbReference>
<evidence type="ECO:0000313" key="3">
    <source>
        <dbReference type="Proteomes" id="UP000501421"/>
    </source>
</evidence>
<accession>A0A679FIZ9</accession>
<dbReference type="Proteomes" id="UP000501421">
    <property type="component" value="Chromosome"/>
</dbReference>
<evidence type="ECO:0000313" key="2">
    <source>
        <dbReference type="EMBL" id="BBW95673.1"/>
    </source>
</evidence>
<proteinExistence type="predicted"/>
<dbReference type="RefSeq" id="WP_172418496.1">
    <property type="nucleotide sequence ID" value="NZ_AP022557.1"/>
</dbReference>
<protein>
    <recommendedName>
        <fullName evidence="4">Lipoprotein</fullName>
    </recommendedName>
</protein>